<name>A0A915HXF4_ROMCU</name>
<evidence type="ECO:0000313" key="1">
    <source>
        <dbReference type="Proteomes" id="UP000887565"/>
    </source>
</evidence>
<accession>A0A915HXF4</accession>
<sequence>MVALLSLDHFAAVGAAQTTHQMLFDPANCTIICRAEPNRSKISFPFGSDVSIALLSVPSKKAIQKTILLSLVSQEPFSPEVPFQYYIFGTSACGKR</sequence>
<dbReference type="WBParaSite" id="nRc.2.0.1.t06252-RA">
    <property type="protein sequence ID" value="nRc.2.0.1.t06252-RA"/>
    <property type="gene ID" value="nRc.2.0.1.g06252"/>
</dbReference>
<evidence type="ECO:0000313" key="2">
    <source>
        <dbReference type="WBParaSite" id="nRc.2.0.1.t06252-RA"/>
    </source>
</evidence>
<organism evidence="1 2">
    <name type="scientific">Romanomermis culicivorax</name>
    <name type="common">Nematode worm</name>
    <dbReference type="NCBI Taxonomy" id="13658"/>
    <lineage>
        <taxon>Eukaryota</taxon>
        <taxon>Metazoa</taxon>
        <taxon>Ecdysozoa</taxon>
        <taxon>Nematoda</taxon>
        <taxon>Enoplea</taxon>
        <taxon>Dorylaimia</taxon>
        <taxon>Mermithida</taxon>
        <taxon>Mermithoidea</taxon>
        <taxon>Mermithidae</taxon>
        <taxon>Romanomermis</taxon>
    </lineage>
</organism>
<reference evidence="2" key="1">
    <citation type="submission" date="2022-11" db="UniProtKB">
        <authorList>
            <consortium name="WormBaseParasite"/>
        </authorList>
    </citation>
    <scope>IDENTIFICATION</scope>
</reference>
<protein>
    <submittedName>
        <fullName evidence="2">Uncharacterized protein</fullName>
    </submittedName>
</protein>
<proteinExistence type="predicted"/>
<dbReference type="Proteomes" id="UP000887565">
    <property type="component" value="Unplaced"/>
</dbReference>
<keyword evidence="1" id="KW-1185">Reference proteome</keyword>
<dbReference type="AlphaFoldDB" id="A0A915HXF4"/>